<dbReference type="KEGG" id="hbh:E4T21_13675"/>
<dbReference type="RefSeq" id="WP_149285603.1">
    <property type="nucleotide sequence ID" value="NZ_CP038437.2"/>
</dbReference>
<keyword evidence="2" id="KW-1185">Reference proteome</keyword>
<proteinExistence type="predicted"/>
<dbReference type="InterPro" id="IPR009858">
    <property type="entry name" value="DUF1415"/>
</dbReference>
<name>A0A5C1NL23_9GAMM</name>
<dbReference type="AlphaFoldDB" id="A0A5C1NL23"/>
<dbReference type="EMBL" id="CP038437">
    <property type="protein sequence ID" value="QEM82479.1"/>
    <property type="molecule type" value="Genomic_DNA"/>
</dbReference>
<organism evidence="1 2">
    <name type="scientific">Halomonas binhaiensis</name>
    <dbReference type="NCBI Taxonomy" id="2562282"/>
    <lineage>
        <taxon>Bacteria</taxon>
        <taxon>Pseudomonadati</taxon>
        <taxon>Pseudomonadota</taxon>
        <taxon>Gammaproteobacteria</taxon>
        <taxon>Oceanospirillales</taxon>
        <taxon>Halomonadaceae</taxon>
        <taxon>Halomonas</taxon>
    </lineage>
</organism>
<dbReference type="Proteomes" id="UP000324285">
    <property type="component" value="Chromosome"/>
</dbReference>
<dbReference type="OrthoDB" id="277390at2"/>
<sequence>MPETTAGRSVSPCIKATQTWVESFVVAHNVCPFAGREVKRGSVHYRSLDGRHLEEALLGLIDACSHLDRVPEVETILLVFERGLEDFDDYLDALIMAEALLAEQGYEGVYQLASFHPDYVFEGSDEDDPANFTNRSPWPVWHLLREAGLEQALMHYADPEQIPVRNITRMREIGSEALAQHLVALRYPSD</sequence>
<gene>
    <name evidence="1" type="ORF">E4T21_13675</name>
</gene>
<protein>
    <submittedName>
        <fullName evidence="1">DUF1415 domain-containing protein</fullName>
    </submittedName>
</protein>
<dbReference type="Pfam" id="PF07209">
    <property type="entry name" value="DUF1415"/>
    <property type="match status" value="1"/>
</dbReference>
<evidence type="ECO:0000313" key="2">
    <source>
        <dbReference type="Proteomes" id="UP000324285"/>
    </source>
</evidence>
<accession>A0A5C1NL23</accession>
<reference evidence="1" key="1">
    <citation type="submission" date="2021-02" db="EMBL/GenBank/DDBJ databases">
        <title>Strain Y2R2, a novel species of the genus Halomonas.</title>
        <authorList>
            <person name="Huang H."/>
        </authorList>
    </citation>
    <scope>NUCLEOTIDE SEQUENCE</scope>
    <source>
        <strain evidence="1">Y2R2</strain>
    </source>
</reference>
<evidence type="ECO:0000313" key="1">
    <source>
        <dbReference type="EMBL" id="QEM82479.1"/>
    </source>
</evidence>